<comment type="subcellular location">
    <subcellularLocation>
        <location evidence="1">Cell membrane</location>
        <topology evidence="1">Peripheral membrane protein</topology>
    </subcellularLocation>
</comment>
<gene>
    <name evidence="9" type="ORF">SE18_17075</name>
</gene>
<dbReference type="STRING" id="70996.SE18_17075"/>
<dbReference type="PANTHER" id="PTHR42771">
    <property type="entry name" value="IRON(3+)-HYDROXAMATE IMPORT ATP-BINDING PROTEIN FHUC"/>
    <property type="match status" value="1"/>
</dbReference>
<evidence type="ECO:0000256" key="5">
    <source>
        <dbReference type="ARBA" id="ARBA00023004"/>
    </source>
</evidence>
<dbReference type="InterPro" id="IPR003593">
    <property type="entry name" value="AAA+_ATPase"/>
</dbReference>
<evidence type="ECO:0000256" key="1">
    <source>
        <dbReference type="ARBA" id="ARBA00004202"/>
    </source>
</evidence>
<dbReference type="AlphaFoldDB" id="A0A0P6YQK8"/>
<evidence type="ECO:0000313" key="9">
    <source>
        <dbReference type="EMBL" id="KPL85369.1"/>
    </source>
</evidence>
<comment type="caution">
    <text evidence="9">The sequence shown here is derived from an EMBL/GenBank/DDBJ whole genome shotgun (WGS) entry which is preliminary data.</text>
</comment>
<evidence type="ECO:0000256" key="7">
    <source>
        <dbReference type="ARBA" id="ARBA00023136"/>
    </source>
</evidence>
<evidence type="ECO:0000256" key="2">
    <source>
        <dbReference type="ARBA" id="ARBA00022448"/>
    </source>
</evidence>
<keyword evidence="6" id="KW-0406">Ion transport</keyword>
<evidence type="ECO:0000259" key="8">
    <source>
        <dbReference type="SMART" id="SM00382"/>
    </source>
</evidence>
<organism evidence="9 10">
    <name type="scientific">Herpetosiphon geysericola</name>
    <dbReference type="NCBI Taxonomy" id="70996"/>
    <lineage>
        <taxon>Bacteria</taxon>
        <taxon>Bacillati</taxon>
        <taxon>Chloroflexota</taxon>
        <taxon>Chloroflexia</taxon>
        <taxon>Herpetosiphonales</taxon>
        <taxon>Herpetosiphonaceae</taxon>
        <taxon>Herpetosiphon</taxon>
    </lineage>
</organism>
<keyword evidence="5" id="KW-0408">Iron</keyword>
<dbReference type="RefSeq" id="WP_054535667.1">
    <property type="nucleotide sequence ID" value="NZ_LGKP01000025.1"/>
</dbReference>
<dbReference type="GO" id="GO:0006302">
    <property type="term" value="P:double-strand break repair"/>
    <property type="evidence" value="ECO:0007669"/>
    <property type="project" value="InterPro"/>
</dbReference>
<dbReference type="EMBL" id="LGKP01000025">
    <property type="protein sequence ID" value="KPL85369.1"/>
    <property type="molecule type" value="Genomic_DNA"/>
</dbReference>
<reference evidence="9 10" key="1">
    <citation type="submission" date="2015-07" db="EMBL/GenBank/DDBJ databases">
        <title>Whole genome sequence of Herpetosiphon geysericola DSM 7119.</title>
        <authorList>
            <person name="Hemp J."/>
            <person name="Ward L.M."/>
            <person name="Pace L.A."/>
            <person name="Fischer W.W."/>
        </authorList>
    </citation>
    <scope>NUCLEOTIDE SEQUENCE [LARGE SCALE GENOMIC DNA]</scope>
    <source>
        <strain evidence="9 10">DSM 7119</strain>
    </source>
</reference>
<name>A0A0P6YQK8_9CHLR</name>
<dbReference type="GO" id="GO:0006826">
    <property type="term" value="P:iron ion transport"/>
    <property type="evidence" value="ECO:0007669"/>
    <property type="project" value="UniProtKB-KW"/>
</dbReference>
<evidence type="ECO:0000256" key="3">
    <source>
        <dbReference type="ARBA" id="ARBA00022475"/>
    </source>
</evidence>
<proteinExistence type="predicted"/>
<keyword evidence="7" id="KW-0472">Membrane</keyword>
<keyword evidence="4" id="KW-0410">Iron transport</keyword>
<keyword evidence="3" id="KW-1003">Cell membrane</keyword>
<dbReference type="SUPFAM" id="SSF52540">
    <property type="entry name" value="P-loop containing nucleoside triphosphate hydrolases"/>
    <property type="match status" value="1"/>
</dbReference>
<dbReference type="InterPro" id="IPR051535">
    <property type="entry name" value="Siderophore_ABC-ATPase"/>
</dbReference>
<dbReference type="PATRIC" id="fig|70996.4.peg.288"/>
<keyword evidence="2" id="KW-0813">Transport</keyword>
<sequence length="269" mass="30201">MLLASLKVKAPTADDREQFPLNVPAIQALIDHEIDFTAPVTIIVGDNGSGKSTFLEGLAVAARSIAVGTYDLEQDQSLTSAQRLARYLHLSWRKRSGRGFFLRAEDFFGYAQRLNQLRIEAEIGLREVEADTTLSPLARAQARQTHSRTLGELRHRYGEGLDHASHGESFLRLFQSRFVPNGLYLLDEPEAPLAPIRQLSLLALIRDAVEQQQSQFVIVTHSPIIMAYPKAQLLQISAAGLQPIEYNAIEHVTLLRDFLNQPDRFLRHL</sequence>
<evidence type="ECO:0000313" key="10">
    <source>
        <dbReference type="Proteomes" id="UP000050277"/>
    </source>
</evidence>
<dbReference type="GO" id="GO:0016887">
    <property type="term" value="F:ATP hydrolysis activity"/>
    <property type="evidence" value="ECO:0007669"/>
    <property type="project" value="InterPro"/>
</dbReference>
<dbReference type="OrthoDB" id="9784297at2"/>
<keyword evidence="10" id="KW-1185">Reference proteome</keyword>
<dbReference type="InterPro" id="IPR038729">
    <property type="entry name" value="Rad50/SbcC_AAA"/>
</dbReference>
<dbReference type="SMART" id="SM00382">
    <property type="entry name" value="AAA"/>
    <property type="match status" value="1"/>
</dbReference>
<evidence type="ECO:0000256" key="6">
    <source>
        <dbReference type="ARBA" id="ARBA00023065"/>
    </source>
</evidence>
<dbReference type="PANTHER" id="PTHR42771:SF2">
    <property type="entry name" value="IRON(3+)-HYDROXAMATE IMPORT ATP-BINDING PROTEIN FHUC"/>
    <property type="match status" value="1"/>
</dbReference>
<accession>A0A0P6YQK8</accession>
<dbReference type="Gene3D" id="3.40.50.300">
    <property type="entry name" value="P-loop containing nucleotide triphosphate hydrolases"/>
    <property type="match status" value="2"/>
</dbReference>
<dbReference type="GO" id="GO:0005886">
    <property type="term" value="C:plasma membrane"/>
    <property type="evidence" value="ECO:0007669"/>
    <property type="project" value="UniProtKB-SubCell"/>
</dbReference>
<dbReference type="Proteomes" id="UP000050277">
    <property type="component" value="Unassembled WGS sequence"/>
</dbReference>
<feature type="domain" description="AAA+ ATPase" evidence="8">
    <location>
        <begin position="37"/>
        <end position="240"/>
    </location>
</feature>
<evidence type="ECO:0000256" key="4">
    <source>
        <dbReference type="ARBA" id="ARBA00022496"/>
    </source>
</evidence>
<protein>
    <recommendedName>
        <fullName evidence="8">AAA+ ATPase domain-containing protein</fullName>
    </recommendedName>
</protein>
<dbReference type="Pfam" id="PF13476">
    <property type="entry name" value="AAA_23"/>
    <property type="match status" value="1"/>
</dbReference>
<dbReference type="InterPro" id="IPR027417">
    <property type="entry name" value="P-loop_NTPase"/>
</dbReference>